<dbReference type="GO" id="GO:0000297">
    <property type="term" value="F:spermine transmembrane transporter activity"/>
    <property type="evidence" value="ECO:0007669"/>
    <property type="project" value="TreeGrafter"/>
</dbReference>
<evidence type="ECO:0000256" key="4">
    <source>
        <dbReference type="ARBA" id="ARBA00023136"/>
    </source>
</evidence>
<feature type="region of interest" description="Disordered" evidence="5">
    <location>
        <begin position="1"/>
        <end position="28"/>
    </location>
</feature>
<feature type="transmembrane region" description="Helical" evidence="6">
    <location>
        <begin position="88"/>
        <end position="105"/>
    </location>
</feature>
<feature type="transmembrane region" description="Helical" evidence="6">
    <location>
        <begin position="274"/>
        <end position="293"/>
    </location>
</feature>
<dbReference type="PROSITE" id="PS00216">
    <property type="entry name" value="SUGAR_TRANSPORT_1"/>
    <property type="match status" value="1"/>
</dbReference>
<feature type="transmembrane region" description="Helical" evidence="6">
    <location>
        <begin position="172"/>
        <end position="195"/>
    </location>
</feature>
<feature type="transmembrane region" description="Helical" evidence="6">
    <location>
        <begin position="111"/>
        <end position="131"/>
    </location>
</feature>
<accession>A0A0C3CX25</accession>
<dbReference type="Pfam" id="PF07690">
    <property type="entry name" value="MFS_1"/>
    <property type="match status" value="1"/>
</dbReference>
<feature type="transmembrane region" description="Helical" evidence="6">
    <location>
        <begin position="305"/>
        <end position="325"/>
    </location>
</feature>
<feature type="transmembrane region" description="Helical" evidence="6">
    <location>
        <begin position="346"/>
        <end position="367"/>
    </location>
</feature>
<dbReference type="GO" id="GO:0140115">
    <property type="term" value="P:export across plasma membrane"/>
    <property type="evidence" value="ECO:0007669"/>
    <property type="project" value="UniProtKB-ARBA"/>
</dbReference>
<dbReference type="SUPFAM" id="SSF103473">
    <property type="entry name" value="MFS general substrate transporter"/>
    <property type="match status" value="1"/>
</dbReference>
<feature type="transmembrane region" description="Helical" evidence="6">
    <location>
        <begin position="138"/>
        <end position="160"/>
    </location>
</feature>
<dbReference type="PANTHER" id="PTHR23502">
    <property type="entry name" value="MAJOR FACILITATOR SUPERFAMILY"/>
    <property type="match status" value="1"/>
</dbReference>
<dbReference type="InterPro" id="IPR005829">
    <property type="entry name" value="Sugar_transporter_CS"/>
</dbReference>
<dbReference type="AlphaFoldDB" id="A0A0C3CX25"/>
<evidence type="ECO:0000256" key="5">
    <source>
        <dbReference type="SAM" id="MobiDB-lite"/>
    </source>
</evidence>
<keyword evidence="2 6" id="KW-0812">Transmembrane</keyword>
<evidence type="ECO:0000313" key="9">
    <source>
        <dbReference type="Proteomes" id="UP000054321"/>
    </source>
</evidence>
<feature type="transmembrane region" description="Helical" evidence="6">
    <location>
        <begin position="440"/>
        <end position="462"/>
    </location>
</feature>
<dbReference type="HOGENOM" id="CLU_008455_11_3_1"/>
<reference evidence="9" key="2">
    <citation type="submission" date="2015-01" db="EMBL/GenBank/DDBJ databases">
        <title>Evolutionary Origins and Diversification of the Mycorrhizal Mutualists.</title>
        <authorList>
            <consortium name="DOE Joint Genome Institute"/>
            <consortium name="Mycorrhizal Genomics Consortium"/>
            <person name="Kohler A."/>
            <person name="Kuo A."/>
            <person name="Nagy L.G."/>
            <person name="Floudas D."/>
            <person name="Copeland A."/>
            <person name="Barry K.W."/>
            <person name="Cichocki N."/>
            <person name="Veneault-Fourrey C."/>
            <person name="LaButti K."/>
            <person name="Lindquist E.A."/>
            <person name="Lipzen A."/>
            <person name="Lundell T."/>
            <person name="Morin E."/>
            <person name="Murat C."/>
            <person name="Riley R."/>
            <person name="Ohm R."/>
            <person name="Sun H."/>
            <person name="Tunlid A."/>
            <person name="Henrissat B."/>
            <person name="Grigoriev I.V."/>
            <person name="Hibbett D.S."/>
            <person name="Martin F."/>
        </authorList>
    </citation>
    <scope>NUCLEOTIDE SEQUENCE [LARGE SCALE GENOMIC DNA]</scope>
    <source>
        <strain evidence="9">Zn</strain>
    </source>
</reference>
<feature type="compositionally biased region" description="Basic and acidic residues" evidence="5">
    <location>
        <begin position="1"/>
        <end position="10"/>
    </location>
</feature>
<dbReference type="InParanoid" id="A0A0C3CX25"/>
<evidence type="ECO:0000256" key="6">
    <source>
        <dbReference type="SAM" id="Phobius"/>
    </source>
</evidence>
<gene>
    <name evidence="8" type="ORF">OIDMADRAFT_102053</name>
</gene>
<dbReference type="STRING" id="913774.A0A0C3CX25"/>
<sequence>MSDTEIEKGLGESTSSPPSTSGQIDECHEPRKAANATSWSLGLKIYHTAIPCFLAFLITFSGPVSAPATSTLMVVFNISRTEAILEQTLYMLGLSFGPLILAPLSEFIGRRWLYLVTSSSIIAFAGGSGAARNFATLLICRFLCGFLGSAGIAIGAGTIIDVWGLAKAGGLARLLFACGPFLGPAMGPLVGAYVMNEYNGDWRWTQWTIVLIGAPIWILALFMKETTDFRAEHGAKYSGRFGFVQFALSTLKAAVLRSMAILTSEPIALSLTLYTGYAYAMVFSFFASATYVYSLDYAFNPRQIGLSSIGVIIGYCLAAVMYMIFDMTLYARAVRQAPDGRPAPEHKLYTAMVGSIFLPIGLFWYAWEAHAGGHWATVMASGIPFGLGAFVLFLSSMVYLLETYGAGAAASALAANGSVRYLLGAVFPLFTIQMYEKLGIHWAGSVFGFLSLALLPIPWILFKFGHSLRKKSRFAASV</sequence>
<feature type="transmembrane region" description="Helical" evidence="6">
    <location>
        <begin position="413"/>
        <end position="434"/>
    </location>
</feature>
<comment type="subcellular location">
    <subcellularLocation>
        <location evidence="1">Membrane</location>
        <topology evidence="1">Multi-pass membrane protein</topology>
    </subcellularLocation>
</comment>
<feature type="transmembrane region" description="Helical" evidence="6">
    <location>
        <begin position="379"/>
        <end position="401"/>
    </location>
</feature>
<feature type="transmembrane region" description="Helical" evidence="6">
    <location>
        <begin position="48"/>
        <end position="76"/>
    </location>
</feature>
<dbReference type="InterPro" id="IPR020846">
    <property type="entry name" value="MFS_dom"/>
</dbReference>
<dbReference type="GO" id="GO:0005886">
    <property type="term" value="C:plasma membrane"/>
    <property type="evidence" value="ECO:0007669"/>
    <property type="project" value="TreeGrafter"/>
</dbReference>
<proteinExistence type="predicted"/>
<evidence type="ECO:0000259" key="7">
    <source>
        <dbReference type="PROSITE" id="PS50850"/>
    </source>
</evidence>
<keyword evidence="3 6" id="KW-1133">Transmembrane helix</keyword>
<feature type="domain" description="Major facilitator superfamily (MFS) profile" evidence="7">
    <location>
        <begin position="47"/>
        <end position="471"/>
    </location>
</feature>
<dbReference type="InterPro" id="IPR011701">
    <property type="entry name" value="MFS"/>
</dbReference>
<evidence type="ECO:0000256" key="2">
    <source>
        <dbReference type="ARBA" id="ARBA00022692"/>
    </source>
</evidence>
<dbReference type="GO" id="GO:0015606">
    <property type="term" value="F:spermidine transmembrane transporter activity"/>
    <property type="evidence" value="ECO:0007669"/>
    <property type="project" value="TreeGrafter"/>
</dbReference>
<keyword evidence="9" id="KW-1185">Reference proteome</keyword>
<dbReference type="GO" id="GO:0042908">
    <property type="term" value="P:xenobiotic transport"/>
    <property type="evidence" value="ECO:0007669"/>
    <property type="project" value="UniProtKB-ARBA"/>
</dbReference>
<dbReference type="OrthoDB" id="3936150at2759"/>
<feature type="transmembrane region" description="Helical" evidence="6">
    <location>
        <begin position="207"/>
        <end position="223"/>
    </location>
</feature>
<keyword evidence="4 6" id="KW-0472">Membrane</keyword>
<protein>
    <recommendedName>
        <fullName evidence="7">Major facilitator superfamily (MFS) profile domain-containing protein</fullName>
    </recommendedName>
</protein>
<dbReference type="Proteomes" id="UP000054321">
    <property type="component" value="Unassembled WGS sequence"/>
</dbReference>
<organism evidence="8 9">
    <name type="scientific">Oidiodendron maius (strain Zn)</name>
    <dbReference type="NCBI Taxonomy" id="913774"/>
    <lineage>
        <taxon>Eukaryota</taxon>
        <taxon>Fungi</taxon>
        <taxon>Dikarya</taxon>
        <taxon>Ascomycota</taxon>
        <taxon>Pezizomycotina</taxon>
        <taxon>Leotiomycetes</taxon>
        <taxon>Leotiomycetes incertae sedis</taxon>
        <taxon>Myxotrichaceae</taxon>
        <taxon>Oidiodendron</taxon>
    </lineage>
</organism>
<dbReference type="Gene3D" id="1.20.1250.20">
    <property type="entry name" value="MFS general substrate transporter like domains"/>
    <property type="match status" value="1"/>
</dbReference>
<reference evidence="8 9" key="1">
    <citation type="submission" date="2014-04" db="EMBL/GenBank/DDBJ databases">
        <authorList>
            <consortium name="DOE Joint Genome Institute"/>
            <person name="Kuo A."/>
            <person name="Martino E."/>
            <person name="Perotto S."/>
            <person name="Kohler A."/>
            <person name="Nagy L.G."/>
            <person name="Floudas D."/>
            <person name="Copeland A."/>
            <person name="Barry K.W."/>
            <person name="Cichocki N."/>
            <person name="Veneault-Fourrey C."/>
            <person name="LaButti K."/>
            <person name="Lindquist E.A."/>
            <person name="Lipzen A."/>
            <person name="Lundell T."/>
            <person name="Morin E."/>
            <person name="Murat C."/>
            <person name="Sun H."/>
            <person name="Tunlid A."/>
            <person name="Henrissat B."/>
            <person name="Grigoriev I.V."/>
            <person name="Hibbett D.S."/>
            <person name="Martin F."/>
            <person name="Nordberg H.P."/>
            <person name="Cantor M.N."/>
            <person name="Hua S.X."/>
        </authorList>
    </citation>
    <scope>NUCLEOTIDE SEQUENCE [LARGE SCALE GENOMIC DNA]</scope>
    <source>
        <strain evidence="8 9">Zn</strain>
    </source>
</reference>
<evidence type="ECO:0000256" key="1">
    <source>
        <dbReference type="ARBA" id="ARBA00004141"/>
    </source>
</evidence>
<dbReference type="PANTHER" id="PTHR23502:SF182">
    <property type="entry name" value="POLYAMINE TRANSPORTER, PUTATIVE-RELATED"/>
    <property type="match status" value="1"/>
</dbReference>
<dbReference type="EMBL" id="KN832873">
    <property type="protein sequence ID" value="KIN03564.1"/>
    <property type="molecule type" value="Genomic_DNA"/>
</dbReference>
<dbReference type="PROSITE" id="PS50850">
    <property type="entry name" value="MFS"/>
    <property type="match status" value="1"/>
</dbReference>
<evidence type="ECO:0000256" key="3">
    <source>
        <dbReference type="ARBA" id="ARBA00022989"/>
    </source>
</evidence>
<name>A0A0C3CX25_OIDMZ</name>
<dbReference type="InterPro" id="IPR036259">
    <property type="entry name" value="MFS_trans_sf"/>
</dbReference>
<evidence type="ECO:0000313" key="8">
    <source>
        <dbReference type="EMBL" id="KIN03564.1"/>
    </source>
</evidence>